<name>A0A0F9NBV5_9ZZZZ</name>
<comment type="caution">
    <text evidence="1">The sequence shown here is derived from an EMBL/GenBank/DDBJ whole genome shotgun (WGS) entry which is preliminary data.</text>
</comment>
<accession>A0A0F9NBV5</accession>
<gene>
    <name evidence="1" type="ORF">LCGC14_0970450</name>
</gene>
<dbReference type="InterPro" id="IPR032066">
    <property type="entry name" value="GP3_package"/>
</dbReference>
<evidence type="ECO:0000313" key="1">
    <source>
        <dbReference type="EMBL" id="KKN16965.1"/>
    </source>
</evidence>
<reference evidence="1" key="1">
    <citation type="journal article" date="2015" name="Nature">
        <title>Complex archaea that bridge the gap between prokaryotes and eukaryotes.</title>
        <authorList>
            <person name="Spang A."/>
            <person name="Saw J.H."/>
            <person name="Jorgensen S.L."/>
            <person name="Zaremba-Niedzwiedzka K."/>
            <person name="Martijn J."/>
            <person name="Lind A.E."/>
            <person name="van Eijk R."/>
            <person name="Schleper C."/>
            <person name="Guy L."/>
            <person name="Ettema T.J."/>
        </authorList>
    </citation>
    <scope>NUCLEOTIDE SEQUENCE</scope>
</reference>
<dbReference type="Gene3D" id="1.10.132.80">
    <property type="match status" value="1"/>
</dbReference>
<proteinExistence type="predicted"/>
<dbReference type="Pfam" id="PF16677">
    <property type="entry name" value="GP3_package"/>
    <property type="match status" value="1"/>
</dbReference>
<organism evidence="1">
    <name type="scientific">marine sediment metagenome</name>
    <dbReference type="NCBI Taxonomy" id="412755"/>
    <lineage>
        <taxon>unclassified sequences</taxon>
        <taxon>metagenomes</taxon>
        <taxon>ecological metagenomes</taxon>
    </lineage>
</organism>
<protein>
    <submittedName>
        <fullName evidence="1">Uncharacterized protein</fullName>
    </submittedName>
</protein>
<dbReference type="AlphaFoldDB" id="A0A0F9NBV5"/>
<sequence>MSRPKKYKTPEELKLKITDYFCGVVNDDVVPTKSGLTYHLGFVSKTALNEYLGYEEAYSYVIKEAFIRIEIWWEKKLAGNCVTGSIFWLKNNAGYADKTETRHSGEVSLTAPKIA</sequence>
<dbReference type="EMBL" id="LAZR01003567">
    <property type="protein sequence ID" value="KKN16965.1"/>
    <property type="molecule type" value="Genomic_DNA"/>
</dbReference>